<comment type="function">
    <text evidence="3">Component of the SWR1 complex which mediates the ATP-dependent exchange of histone H2A for the H2A variant HZT1 leading to transcriptional regulation of selected genes by chromatin remodeling. Involved in chromosome stability.</text>
</comment>
<sequence length="346" mass="38726">MARKASKDTGVEVVKPSNKGSNTSVVQDPAQGEDSEDYDEEEDEDYDPSAKKNSDKQSGEIEEDDDDVSDLDNENEKEAIPDFSAIESGGERLVMTRRQREQEQLNESKHTMNGLVQEQKTSSGINIDELFQSLKQSSSKGHEILDQRDTSVVSSTSTTTLDKANQSSESTKSTESNKKQKLSNEPEMITIQTSYSFAGKVVTETKSVEAGSAEAKAYQNSTGNISSSAADGSTNTIQRSFVPVVRMVDGNHVELRIKLKRPSLIDKFLSSQGNKSSKLSTLEKSRLDWASFVDKRKLQDDLKKHNKAGYLDKQDFLNRVESKKDEQYRVAQEEERKNRMNEEKNQ</sequence>
<dbReference type="EMBL" id="OZ004259">
    <property type="protein sequence ID" value="CAK7919038.1"/>
    <property type="molecule type" value="Genomic_DNA"/>
</dbReference>
<feature type="region of interest" description="Disordered" evidence="4">
    <location>
        <begin position="138"/>
        <end position="187"/>
    </location>
</feature>
<evidence type="ECO:0000256" key="2">
    <source>
        <dbReference type="ARBA" id="ARBA00019138"/>
    </source>
</evidence>
<evidence type="ECO:0000313" key="6">
    <source>
        <dbReference type="EMBL" id="CAK7919038.1"/>
    </source>
</evidence>
<evidence type="ECO:0000256" key="4">
    <source>
        <dbReference type="SAM" id="MobiDB-lite"/>
    </source>
</evidence>
<dbReference type="PROSITE" id="PS51279">
    <property type="entry name" value="BCNT_C"/>
    <property type="match status" value="1"/>
</dbReference>
<protein>
    <recommendedName>
        <fullName evidence="2">SWR1-complex protein 5</fullName>
    </recommendedName>
</protein>
<feature type="domain" description="BCNT-C" evidence="5">
    <location>
        <begin position="259"/>
        <end position="338"/>
    </location>
</feature>
<dbReference type="PANTHER" id="PTHR48407:SF1">
    <property type="entry name" value="CRANIOFACIAL DEVELOPMENT PROTEIN 1"/>
    <property type="match status" value="1"/>
</dbReference>
<feature type="compositionally biased region" description="Acidic residues" evidence="4">
    <location>
        <begin position="60"/>
        <end position="73"/>
    </location>
</feature>
<feature type="compositionally biased region" description="Basic and acidic residues" evidence="4">
    <location>
        <begin position="140"/>
        <end position="149"/>
    </location>
</feature>
<feature type="compositionally biased region" description="Basic and acidic residues" evidence="4">
    <location>
        <begin position="48"/>
        <end position="59"/>
    </location>
</feature>
<feature type="compositionally biased region" description="Basic and acidic residues" evidence="4">
    <location>
        <begin position="1"/>
        <end position="10"/>
    </location>
</feature>
<feature type="compositionally biased region" description="Acidic residues" evidence="4">
    <location>
        <begin position="31"/>
        <end position="47"/>
    </location>
</feature>
<keyword evidence="7" id="KW-1185">Reference proteome</keyword>
<evidence type="ECO:0000313" key="7">
    <source>
        <dbReference type="Proteomes" id="UP001497600"/>
    </source>
</evidence>
<name>A0ABP0EMN8_9ASCO</name>
<dbReference type="PANTHER" id="PTHR48407">
    <property type="entry name" value="CRANIOFACIAL DEVELOPMENT PROTEIN 1"/>
    <property type="match status" value="1"/>
</dbReference>
<accession>A0ABP0EMN8</accession>
<proteinExistence type="inferred from homology"/>
<organism evidence="6 7">
    <name type="scientific">[Candida] anglica</name>
    <dbReference type="NCBI Taxonomy" id="148631"/>
    <lineage>
        <taxon>Eukaryota</taxon>
        <taxon>Fungi</taxon>
        <taxon>Dikarya</taxon>
        <taxon>Ascomycota</taxon>
        <taxon>Saccharomycotina</taxon>
        <taxon>Pichiomycetes</taxon>
        <taxon>Debaryomycetaceae</taxon>
        <taxon>Kurtzmaniella</taxon>
    </lineage>
</organism>
<reference evidence="6 7" key="1">
    <citation type="submission" date="2024-01" db="EMBL/GenBank/DDBJ databases">
        <authorList>
            <consortium name="Genoscope - CEA"/>
            <person name="William W."/>
        </authorList>
    </citation>
    <scope>NUCLEOTIDE SEQUENCE [LARGE SCALE GENOMIC DNA]</scope>
    <source>
        <strain evidence="6 7">29B2s-10</strain>
    </source>
</reference>
<evidence type="ECO:0000256" key="1">
    <source>
        <dbReference type="ARBA" id="ARBA00010465"/>
    </source>
</evidence>
<feature type="region of interest" description="Disordered" evidence="4">
    <location>
        <begin position="322"/>
        <end position="346"/>
    </location>
</feature>
<dbReference type="InterPro" id="IPR011421">
    <property type="entry name" value="BCNT-C"/>
</dbReference>
<comment type="similarity">
    <text evidence="1">Belongs to the SWC5 family.</text>
</comment>
<evidence type="ECO:0000256" key="3">
    <source>
        <dbReference type="ARBA" id="ARBA00025222"/>
    </source>
</evidence>
<dbReference type="InterPro" id="IPR027124">
    <property type="entry name" value="Swc5/CFDP1/2"/>
</dbReference>
<feature type="compositionally biased region" description="Basic and acidic residues" evidence="4">
    <location>
        <begin position="175"/>
        <end position="184"/>
    </location>
</feature>
<feature type="compositionally biased region" description="Basic and acidic residues" evidence="4">
    <location>
        <begin position="98"/>
        <end position="110"/>
    </location>
</feature>
<gene>
    <name evidence="6" type="primary">SWC5</name>
    <name evidence="6" type="ORF">CAAN4_G16050</name>
</gene>
<dbReference type="Pfam" id="PF07572">
    <property type="entry name" value="BCNT"/>
    <property type="match status" value="1"/>
</dbReference>
<dbReference type="Proteomes" id="UP001497600">
    <property type="component" value="Chromosome G"/>
</dbReference>
<feature type="region of interest" description="Disordered" evidence="4">
    <location>
        <begin position="1"/>
        <end position="122"/>
    </location>
</feature>
<feature type="compositionally biased region" description="Low complexity" evidence="4">
    <location>
        <begin position="150"/>
        <end position="174"/>
    </location>
</feature>
<evidence type="ECO:0000259" key="5">
    <source>
        <dbReference type="PROSITE" id="PS51279"/>
    </source>
</evidence>